<comment type="caution">
    <text evidence="3">The sequence shown here is derived from an EMBL/GenBank/DDBJ whole genome shotgun (WGS) entry which is preliminary data.</text>
</comment>
<dbReference type="GO" id="GO:0010212">
    <property type="term" value="P:response to ionizing radiation"/>
    <property type="evidence" value="ECO:0007669"/>
    <property type="project" value="TreeGrafter"/>
</dbReference>
<protein>
    <recommendedName>
        <fullName evidence="5">Nucleic acid-binding protein</fullName>
    </recommendedName>
</protein>
<reference evidence="3 4" key="1">
    <citation type="submission" date="2016-07" db="EMBL/GenBank/DDBJ databases">
        <title>Pervasive Adenine N6-methylation of Active Genes in Fungi.</title>
        <authorList>
            <consortium name="DOE Joint Genome Institute"/>
            <person name="Mondo S.J."/>
            <person name="Dannebaum R.O."/>
            <person name="Kuo R.C."/>
            <person name="Labutti K."/>
            <person name="Haridas S."/>
            <person name="Kuo A."/>
            <person name="Salamov A."/>
            <person name="Ahrendt S.R."/>
            <person name="Lipzen A."/>
            <person name="Sullivan W."/>
            <person name="Andreopoulos W.B."/>
            <person name="Clum A."/>
            <person name="Lindquist E."/>
            <person name="Daum C."/>
            <person name="Ramamoorthy G.K."/>
            <person name="Gryganskyi A."/>
            <person name="Culley D."/>
            <person name="Magnuson J.K."/>
            <person name="James T.Y."/>
            <person name="O'Malley M.A."/>
            <person name="Stajich J.E."/>
            <person name="Spatafora J.W."/>
            <person name="Visel A."/>
            <person name="Grigoriev I.V."/>
        </authorList>
    </citation>
    <scope>NUCLEOTIDE SEQUENCE [LARGE SCALE GENOMIC DNA]</scope>
    <source>
        <strain evidence="3 4">NRRL 3301</strain>
    </source>
</reference>
<dbReference type="GO" id="GO:0000724">
    <property type="term" value="P:double-strand break repair via homologous recombination"/>
    <property type="evidence" value="ECO:0007669"/>
    <property type="project" value="TreeGrafter"/>
</dbReference>
<dbReference type="Gene3D" id="2.40.50.140">
    <property type="entry name" value="Nucleic acid-binding proteins"/>
    <property type="match status" value="1"/>
</dbReference>
<dbReference type="PANTHER" id="PTHR13356:SF0">
    <property type="entry name" value="SOSS COMPLEX SUBUNIT B HOMOLOG"/>
    <property type="match status" value="1"/>
</dbReference>
<accession>A0A1X2GX16</accession>
<gene>
    <name evidence="3" type="ORF">DM01DRAFT_1403058</name>
</gene>
<dbReference type="EMBL" id="MCGT01000001">
    <property type="protein sequence ID" value="ORX62585.1"/>
    <property type="molecule type" value="Genomic_DNA"/>
</dbReference>
<sequence length="270" mass="29592">MAGYVNKQPTQLVLLKDVRPNMSFIECEVIVLQQEEVINMMRKNDIYKYLVADRTGCMVLMVYAERGMAVRPGDILHIKGLDARFRNNVLLLIMNKSGTISRIGQDTLVFAEGPNFSEMDFGQNFPVPFSRSNQAAGHTGGNTPPPSRTKGAIQTSGSTPPPNRSRATDHPSFAPPSSSTPPPPRDGSGTNAARPSNTVEAMHHQLPAMHQQLPAMHQQIPAMPNHSPANTHRGRGGYGGRGRGNKRLNAHPPDDSNQASVRRKVEYNEI</sequence>
<dbReference type="Proteomes" id="UP000242146">
    <property type="component" value="Unassembled WGS sequence"/>
</dbReference>
<dbReference type="InterPro" id="IPR012340">
    <property type="entry name" value="NA-bd_OB-fold"/>
</dbReference>
<keyword evidence="1" id="KW-0238">DNA-binding</keyword>
<name>A0A1X2GX16_9FUNG</name>
<evidence type="ECO:0000256" key="2">
    <source>
        <dbReference type="SAM" id="MobiDB-lite"/>
    </source>
</evidence>
<evidence type="ECO:0000313" key="3">
    <source>
        <dbReference type="EMBL" id="ORX62585.1"/>
    </source>
</evidence>
<organism evidence="3 4">
    <name type="scientific">Hesseltinella vesiculosa</name>
    <dbReference type="NCBI Taxonomy" id="101127"/>
    <lineage>
        <taxon>Eukaryota</taxon>
        <taxon>Fungi</taxon>
        <taxon>Fungi incertae sedis</taxon>
        <taxon>Mucoromycota</taxon>
        <taxon>Mucoromycotina</taxon>
        <taxon>Mucoromycetes</taxon>
        <taxon>Mucorales</taxon>
        <taxon>Cunninghamellaceae</taxon>
        <taxon>Hesseltinella</taxon>
    </lineage>
</organism>
<keyword evidence="4" id="KW-1185">Reference proteome</keyword>
<dbReference type="GO" id="GO:0044818">
    <property type="term" value="P:mitotic G2/M transition checkpoint"/>
    <property type="evidence" value="ECO:0007669"/>
    <property type="project" value="TreeGrafter"/>
</dbReference>
<evidence type="ECO:0008006" key="5">
    <source>
        <dbReference type="Google" id="ProtNLM"/>
    </source>
</evidence>
<evidence type="ECO:0000256" key="1">
    <source>
        <dbReference type="ARBA" id="ARBA00023125"/>
    </source>
</evidence>
<dbReference type="GO" id="GO:0070876">
    <property type="term" value="C:SOSS complex"/>
    <property type="evidence" value="ECO:0007669"/>
    <property type="project" value="TreeGrafter"/>
</dbReference>
<dbReference type="PANTHER" id="PTHR13356">
    <property type="entry name" value="OB FOLD NUCLEIC ACID BINDING PROTEIN-RELATED"/>
    <property type="match status" value="1"/>
</dbReference>
<dbReference type="STRING" id="101127.A0A1X2GX16"/>
<dbReference type="InterPro" id="IPR051231">
    <property type="entry name" value="SOSS-B"/>
</dbReference>
<feature type="region of interest" description="Disordered" evidence="2">
    <location>
        <begin position="221"/>
        <end position="270"/>
    </location>
</feature>
<dbReference type="AlphaFoldDB" id="A0A1X2GX16"/>
<feature type="region of interest" description="Disordered" evidence="2">
    <location>
        <begin position="121"/>
        <end position="195"/>
    </location>
</feature>
<proteinExistence type="predicted"/>
<evidence type="ECO:0000313" key="4">
    <source>
        <dbReference type="Proteomes" id="UP000242146"/>
    </source>
</evidence>
<dbReference type="SUPFAM" id="SSF50249">
    <property type="entry name" value="Nucleic acid-binding proteins"/>
    <property type="match status" value="1"/>
</dbReference>
<dbReference type="GO" id="GO:0003677">
    <property type="term" value="F:DNA binding"/>
    <property type="evidence" value="ECO:0007669"/>
    <property type="project" value="UniProtKB-KW"/>
</dbReference>
<dbReference type="OrthoDB" id="295715at2759"/>